<gene>
    <name evidence="3" type="ORF">MJ956_09900</name>
</gene>
<dbReference type="InterPro" id="IPR010985">
    <property type="entry name" value="Ribbon_hlx_hlx"/>
</dbReference>
<dbReference type="CDD" id="cd22231">
    <property type="entry name" value="RHH_NikR_HicB-like"/>
    <property type="match status" value="1"/>
</dbReference>
<reference evidence="3" key="1">
    <citation type="submission" date="2022-03" db="EMBL/GenBank/DDBJ databases">
        <title>Aurantimonas Liuensis sp. Nov., isolated from the hadal seawater of the Mariana Trench.</title>
        <authorList>
            <person name="Liu R."/>
        </authorList>
    </citation>
    <scope>NUCLEOTIDE SEQUENCE</scope>
    <source>
        <strain evidence="3">LRZ36</strain>
    </source>
</reference>
<name>A0A9X2HBM7_9HYPH</name>
<dbReference type="PANTHER" id="PTHR36582">
    <property type="entry name" value="ANTITOXIN PARD"/>
    <property type="match status" value="1"/>
</dbReference>
<dbReference type="RefSeq" id="WP_253964309.1">
    <property type="nucleotide sequence ID" value="NZ_JALHBS010000053.1"/>
</dbReference>
<dbReference type="InterPro" id="IPR022789">
    <property type="entry name" value="ParD"/>
</dbReference>
<organism evidence="3 4">
    <name type="scientific">Aurantimonas marianensis</name>
    <dbReference type="NCBI Taxonomy" id="2920428"/>
    <lineage>
        <taxon>Bacteria</taxon>
        <taxon>Pseudomonadati</taxon>
        <taxon>Pseudomonadota</taxon>
        <taxon>Alphaproteobacteria</taxon>
        <taxon>Hyphomicrobiales</taxon>
        <taxon>Aurantimonadaceae</taxon>
        <taxon>Aurantimonas</taxon>
    </lineage>
</organism>
<keyword evidence="4" id="KW-1185">Reference proteome</keyword>
<proteinExistence type="inferred from homology"/>
<evidence type="ECO:0000256" key="2">
    <source>
        <dbReference type="ARBA" id="ARBA00022649"/>
    </source>
</evidence>
<evidence type="ECO:0000256" key="1">
    <source>
        <dbReference type="ARBA" id="ARBA00008580"/>
    </source>
</evidence>
<comment type="caution">
    <text evidence="3">The sequence shown here is derived from an EMBL/GenBank/DDBJ whole genome shotgun (WGS) entry which is preliminary data.</text>
</comment>
<dbReference type="EMBL" id="JALHBS010000053">
    <property type="protein sequence ID" value="MCP3055457.1"/>
    <property type="molecule type" value="Genomic_DNA"/>
</dbReference>
<dbReference type="Gene3D" id="6.10.10.120">
    <property type="entry name" value="Antitoxin ParD1-like"/>
    <property type="match status" value="1"/>
</dbReference>
<dbReference type="PANTHER" id="PTHR36582:SF2">
    <property type="entry name" value="ANTITOXIN PARD"/>
    <property type="match status" value="1"/>
</dbReference>
<evidence type="ECO:0000313" key="3">
    <source>
        <dbReference type="EMBL" id="MCP3055457.1"/>
    </source>
</evidence>
<dbReference type="SUPFAM" id="SSF47598">
    <property type="entry name" value="Ribbon-helix-helix"/>
    <property type="match status" value="1"/>
</dbReference>
<accession>A0A9X2HBM7</accession>
<comment type="similarity">
    <text evidence="1">Belongs to the ParD antitoxin family.</text>
</comment>
<dbReference type="GO" id="GO:0006355">
    <property type="term" value="P:regulation of DNA-templated transcription"/>
    <property type="evidence" value="ECO:0007669"/>
    <property type="project" value="InterPro"/>
</dbReference>
<evidence type="ECO:0000313" key="4">
    <source>
        <dbReference type="Proteomes" id="UP001155220"/>
    </source>
</evidence>
<keyword evidence="2" id="KW-1277">Toxin-antitoxin system</keyword>
<dbReference type="InterPro" id="IPR038296">
    <property type="entry name" value="ParD_sf"/>
</dbReference>
<dbReference type="Pfam" id="PF03693">
    <property type="entry name" value="ParD_antitoxin"/>
    <property type="match status" value="1"/>
</dbReference>
<dbReference type="Proteomes" id="UP001155220">
    <property type="component" value="Unassembled WGS sequence"/>
</dbReference>
<protein>
    <submittedName>
        <fullName evidence="3">Type II toxin-antitoxin system ParD family antitoxin</fullName>
    </submittedName>
</protein>
<sequence>MSSVERLTITMPAETAAMLRRTVEGGEYASTSEIVREALRDWSRRREEESRDLQTLREAIRIGDESGPSIPAGEFFAELRQMIAERRATKG</sequence>
<dbReference type="AlphaFoldDB" id="A0A9X2HBM7"/>